<evidence type="ECO:0000256" key="1">
    <source>
        <dbReference type="ARBA" id="ARBA00022679"/>
    </source>
</evidence>
<keyword evidence="2" id="KW-0418">Kinase</keyword>
<dbReference type="InterPro" id="IPR011006">
    <property type="entry name" value="CheY-like_superfamily"/>
</dbReference>
<dbReference type="PROSITE" id="PS50921">
    <property type="entry name" value="ANTAR"/>
    <property type="match status" value="1"/>
</dbReference>
<feature type="region of interest" description="Disordered" evidence="5">
    <location>
        <begin position="1"/>
        <end position="73"/>
    </location>
</feature>
<organism evidence="7 8">
    <name type="scientific">Pedococcus bigeumensis</name>
    <dbReference type="NCBI Taxonomy" id="433644"/>
    <lineage>
        <taxon>Bacteria</taxon>
        <taxon>Bacillati</taxon>
        <taxon>Actinomycetota</taxon>
        <taxon>Actinomycetes</taxon>
        <taxon>Micrococcales</taxon>
        <taxon>Intrasporangiaceae</taxon>
        <taxon>Pedococcus</taxon>
    </lineage>
</organism>
<feature type="compositionally biased region" description="Low complexity" evidence="5">
    <location>
        <begin position="1"/>
        <end position="19"/>
    </location>
</feature>
<evidence type="ECO:0000313" key="8">
    <source>
        <dbReference type="Proteomes" id="UP000317722"/>
    </source>
</evidence>
<accession>A0A502CZL4</accession>
<keyword evidence="8" id="KW-1185">Reference proteome</keyword>
<dbReference type="SUPFAM" id="SSF52172">
    <property type="entry name" value="CheY-like"/>
    <property type="match status" value="1"/>
</dbReference>
<proteinExistence type="predicted"/>
<dbReference type="SMART" id="SM00065">
    <property type="entry name" value="GAF"/>
    <property type="match status" value="1"/>
</dbReference>
<evidence type="ECO:0000259" key="6">
    <source>
        <dbReference type="PROSITE" id="PS50921"/>
    </source>
</evidence>
<dbReference type="InterPro" id="IPR003018">
    <property type="entry name" value="GAF"/>
</dbReference>
<reference evidence="7 8" key="1">
    <citation type="journal article" date="2019" name="Environ. Microbiol.">
        <title>Species interactions and distinct microbial communities in high Arctic permafrost affected cryosols are associated with the CH4 and CO2 gas fluxes.</title>
        <authorList>
            <person name="Altshuler I."/>
            <person name="Hamel J."/>
            <person name="Turney S."/>
            <person name="Magnuson E."/>
            <person name="Levesque R."/>
            <person name="Greer C."/>
            <person name="Whyte L.G."/>
        </authorList>
    </citation>
    <scope>NUCLEOTIDE SEQUENCE [LARGE SCALE GENOMIC DNA]</scope>
    <source>
        <strain evidence="7 8">S9.3A</strain>
    </source>
</reference>
<dbReference type="GO" id="GO:0016301">
    <property type="term" value="F:kinase activity"/>
    <property type="evidence" value="ECO:0007669"/>
    <property type="project" value="UniProtKB-KW"/>
</dbReference>
<dbReference type="Pfam" id="PF03861">
    <property type="entry name" value="ANTAR"/>
    <property type="match status" value="1"/>
</dbReference>
<dbReference type="InterPro" id="IPR005561">
    <property type="entry name" value="ANTAR"/>
</dbReference>
<dbReference type="EMBL" id="RCZM01000003">
    <property type="protein sequence ID" value="TPG17201.1"/>
    <property type="molecule type" value="Genomic_DNA"/>
</dbReference>
<sequence>MTPGSTTGTRSSTTRSGSPPSGPEALRCRYGEREHTHRLGAPMAELASVPELAPEPPQSIPDAPESSVTSVSAQITEHDAREAEMLHDNAGDRPLAAAQRLMEELAGSLEGLDDLAPYLDRLVAAVNANIDGCDAVGVTVVMDDRPRTAAYTTAGTLEIDAVQYSVGDGPCLDAFRNGRENLVDFAGGEERWPAFMEGCDVGDVQSLLALPLESGGRRFGALNLYGYARHAFDHTDLVLVRMAAARAADALAAAVQVAGAREVAAQMEQAMASRAVIEQAKGVLMGRHSISEIVAFELLRRQSQEQNLKLRVLAAQLVAEARSSRSEAL</sequence>
<evidence type="ECO:0000256" key="3">
    <source>
        <dbReference type="ARBA" id="ARBA00023015"/>
    </source>
</evidence>
<feature type="domain" description="ANTAR" evidence="6">
    <location>
        <begin position="257"/>
        <end position="318"/>
    </location>
</feature>
<comment type="caution">
    <text evidence="7">The sequence shown here is derived from an EMBL/GenBank/DDBJ whole genome shotgun (WGS) entry which is preliminary data.</text>
</comment>
<evidence type="ECO:0000256" key="5">
    <source>
        <dbReference type="SAM" id="MobiDB-lite"/>
    </source>
</evidence>
<dbReference type="Gene3D" id="3.30.450.40">
    <property type="match status" value="1"/>
</dbReference>
<keyword evidence="1" id="KW-0808">Transferase</keyword>
<dbReference type="Proteomes" id="UP000317722">
    <property type="component" value="Unassembled WGS sequence"/>
</dbReference>
<protein>
    <submittedName>
        <fullName evidence="7">ANTAR domain-containing protein</fullName>
    </submittedName>
</protein>
<evidence type="ECO:0000256" key="2">
    <source>
        <dbReference type="ARBA" id="ARBA00022777"/>
    </source>
</evidence>
<dbReference type="GO" id="GO:0003723">
    <property type="term" value="F:RNA binding"/>
    <property type="evidence" value="ECO:0007669"/>
    <property type="project" value="InterPro"/>
</dbReference>
<feature type="compositionally biased region" description="Basic and acidic residues" evidence="5">
    <location>
        <begin position="26"/>
        <end position="37"/>
    </location>
</feature>
<keyword evidence="4" id="KW-0804">Transcription</keyword>
<name>A0A502CZL4_9MICO</name>
<dbReference type="SMART" id="SM01012">
    <property type="entry name" value="ANTAR"/>
    <property type="match status" value="1"/>
</dbReference>
<dbReference type="AlphaFoldDB" id="A0A502CZL4"/>
<dbReference type="InterPro" id="IPR029016">
    <property type="entry name" value="GAF-like_dom_sf"/>
</dbReference>
<dbReference type="Gene3D" id="1.10.10.10">
    <property type="entry name" value="Winged helix-like DNA-binding domain superfamily/Winged helix DNA-binding domain"/>
    <property type="match status" value="1"/>
</dbReference>
<dbReference type="Pfam" id="PF13185">
    <property type="entry name" value="GAF_2"/>
    <property type="match status" value="1"/>
</dbReference>
<dbReference type="InterPro" id="IPR036388">
    <property type="entry name" value="WH-like_DNA-bd_sf"/>
</dbReference>
<evidence type="ECO:0000313" key="7">
    <source>
        <dbReference type="EMBL" id="TPG17201.1"/>
    </source>
</evidence>
<dbReference type="SUPFAM" id="SSF55781">
    <property type="entry name" value="GAF domain-like"/>
    <property type="match status" value="1"/>
</dbReference>
<dbReference type="OrthoDB" id="4935162at2"/>
<keyword evidence="3" id="KW-0805">Transcription regulation</keyword>
<evidence type="ECO:0000256" key="4">
    <source>
        <dbReference type="ARBA" id="ARBA00023163"/>
    </source>
</evidence>
<gene>
    <name evidence="7" type="ORF">EAH86_10590</name>
</gene>